<dbReference type="InterPro" id="IPR019465">
    <property type="entry name" value="Cog5"/>
</dbReference>
<dbReference type="Pfam" id="PF10392">
    <property type="entry name" value="COG5_N"/>
    <property type="match status" value="1"/>
</dbReference>
<evidence type="ECO:0000313" key="8">
    <source>
        <dbReference type="EnsemblMetazoa" id="CLYHEMP006069.2"/>
    </source>
</evidence>
<evidence type="ECO:0000313" key="9">
    <source>
        <dbReference type="Proteomes" id="UP000594262"/>
    </source>
</evidence>
<dbReference type="GO" id="GO:0006891">
    <property type="term" value="P:intra-Golgi vesicle-mediated transport"/>
    <property type="evidence" value="ECO:0007669"/>
    <property type="project" value="InterPro"/>
</dbReference>
<dbReference type="InterPro" id="IPR048485">
    <property type="entry name" value="COG5_helical"/>
</dbReference>
<organism evidence="8 9">
    <name type="scientific">Clytia hemisphaerica</name>
    <dbReference type="NCBI Taxonomy" id="252671"/>
    <lineage>
        <taxon>Eukaryota</taxon>
        <taxon>Metazoa</taxon>
        <taxon>Cnidaria</taxon>
        <taxon>Hydrozoa</taxon>
        <taxon>Hydroidolina</taxon>
        <taxon>Leptothecata</taxon>
        <taxon>Obeliida</taxon>
        <taxon>Clytiidae</taxon>
        <taxon>Clytia</taxon>
    </lineage>
</organism>
<evidence type="ECO:0000256" key="5">
    <source>
        <dbReference type="SAM" id="Coils"/>
    </source>
</evidence>
<dbReference type="PANTHER" id="PTHR13228">
    <property type="entry name" value="CONSERVED OLIGOMERIC GOLGI COMPLEX COMPONENT 5"/>
    <property type="match status" value="1"/>
</dbReference>
<dbReference type="Pfam" id="PF20649">
    <property type="entry name" value="COG5_C"/>
    <property type="match status" value="1"/>
</dbReference>
<dbReference type="EnsemblMetazoa" id="CLYHEMT006069.2">
    <property type="protein sequence ID" value="CLYHEMP006069.2"/>
    <property type="gene ID" value="CLYHEMG006069"/>
</dbReference>
<dbReference type="GO" id="GO:0017119">
    <property type="term" value="C:Golgi transport complex"/>
    <property type="evidence" value="ECO:0007669"/>
    <property type="project" value="InterPro"/>
</dbReference>
<keyword evidence="9" id="KW-1185">Reference proteome</keyword>
<protein>
    <recommendedName>
        <fullName evidence="2">Conserved oligomeric Golgi complex subunit 5</fullName>
    </recommendedName>
</protein>
<sequence length="307" mass="34541">MVEEKTETPEKSFVEQLKENDIYTEFIDDTFDAKEYANTVIESHIIGDALAKLSTGIELLNKELQTQVADHHEDLLSQATGIETLEGVLQSIHTRCQSLVKSVQRVRSQIVEPYNRISSRTKQLRRLQTSCDYLRRIIRVISVSKRLQIQLNGGSREITKAAQSLNELEFVLDGVDLSGIQIVEKDLAQIKKARVEVNKQAKEMLKNGLNSQNQTVIGTALQVFHNLGSLYNEITNVMEMFTRTMEKYIHESLDITKLMTKTGINAGGISGPGRAAMPLAGSSWHNGLWDNLELLMNNMFSLCQKCS</sequence>
<evidence type="ECO:0000256" key="3">
    <source>
        <dbReference type="ARBA" id="ARBA00023034"/>
    </source>
</evidence>
<name>A0A7M5UXQ2_9CNID</name>
<evidence type="ECO:0000256" key="4">
    <source>
        <dbReference type="ARBA" id="ARBA00023136"/>
    </source>
</evidence>
<feature type="domain" description="Conserved oligomeric Golgi complex subunit 5 helical" evidence="7">
    <location>
        <begin position="177"/>
        <end position="306"/>
    </location>
</feature>
<evidence type="ECO:0000259" key="7">
    <source>
        <dbReference type="Pfam" id="PF20649"/>
    </source>
</evidence>
<keyword evidence="4" id="KW-0472">Membrane</keyword>
<proteinExistence type="predicted"/>
<accession>A0A7M5UXQ2</accession>
<dbReference type="Proteomes" id="UP000594262">
    <property type="component" value="Unplaced"/>
</dbReference>
<dbReference type="AlphaFoldDB" id="A0A7M5UXQ2"/>
<keyword evidence="5" id="KW-0175">Coiled coil</keyword>
<feature type="coiled-coil region" evidence="5">
    <location>
        <begin position="180"/>
        <end position="207"/>
    </location>
</feature>
<evidence type="ECO:0000259" key="6">
    <source>
        <dbReference type="Pfam" id="PF10392"/>
    </source>
</evidence>
<evidence type="ECO:0000256" key="2">
    <source>
        <dbReference type="ARBA" id="ARBA00020974"/>
    </source>
</evidence>
<reference evidence="8" key="1">
    <citation type="submission" date="2021-01" db="UniProtKB">
        <authorList>
            <consortium name="EnsemblMetazoa"/>
        </authorList>
    </citation>
    <scope>IDENTIFICATION</scope>
</reference>
<comment type="subcellular location">
    <subcellularLocation>
        <location evidence="1">Golgi apparatus membrane</location>
        <topology evidence="1">Peripheral membrane protein</topology>
    </subcellularLocation>
</comment>
<evidence type="ECO:0000256" key="1">
    <source>
        <dbReference type="ARBA" id="ARBA00004395"/>
    </source>
</evidence>
<dbReference type="OrthoDB" id="18786at2759"/>
<keyword evidence="3" id="KW-0333">Golgi apparatus</keyword>
<dbReference type="GO" id="GO:0000139">
    <property type="term" value="C:Golgi membrane"/>
    <property type="evidence" value="ECO:0007669"/>
    <property type="project" value="UniProtKB-SubCell"/>
</dbReference>
<dbReference type="InterPro" id="IPR049176">
    <property type="entry name" value="COG5_N"/>
</dbReference>
<feature type="domain" description="Conserved oligomeric Golgi complex subunit 5 N-terminal" evidence="6">
    <location>
        <begin position="25"/>
        <end position="147"/>
    </location>
</feature>
<dbReference type="PANTHER" id="PTHR13228:SF3">
    <property type="entry name" value="CONSERVED OLIGOMERIC GOLGI COMPLEX SUBUNIT 5"/>
    <property type="match status" value="1"/>
</dbReference>